<accession>A0AAI8YT52</accession>
<sequence>MITRRLLRPARAFAVAVRSSTPSAPARTFSISHPRPQHNVPTLNYHEHFEAKGVNGLFDFQGYEIAWTQYQTILTEKLNELVAGEPFEHALPQDLIMRFARDPMNAAVFNYASAAHNNHHFFKTLSPSPLRLSNCPALETSLISAFGSMETLRMTFLDTAAAMFGPGYVWLVWTKNPLDNSANTSMAASARNSGSGGGWRILTTYLAGTPYAGAGYHRQQSRDMNTQSPFSQPPSASQSLGAFGRYSDSARASATTPPGGTIVHPVLCVSTWEHTYIYNYGLMGKREYLEKWWDVIDWGVVDQETPTTAKSQLAFSR</sequence>
<dbReference type="PANTHER" id="PTHR43595">
    <property type="entry name" value="37S RIBOSOMAL PROTEIN S26, MITOCHONDRIAL"/>
    <property type="match status" value="1"/>
</dbReference>
<dbReference type="SUPFAM" id="SSF46609">
    <property type="entry name" value="Fe,Mn superoxide dismutase (SOD), N-terminal domain"/>
    <property type="match status" value="1"/>
</dbReference>
<keyword evidence="4" id="KW-1185">Reference proteome</keyword>
<dbReference type="GO" id="GO:0004784">
    <property type="term" value="F:superoxide dismutase activity"/>
    <property type="evidence" value="ECO:0007669"/>
    <property type="project" value="InterPro"/>
</dbReference>
<gene>
    <name evidence="3" type="ORF">LECACI_7A001512</name>
</gene>
<dbReference type="Pfam" id="PF02777">
    <property type="entry name" value="Sod_Fe_C"/>
    <property type="match status" value="2"/>
</dbReference>
<dbReference type="GO" id="GO:0005737">
    <property type="term" value="C:cytoplasm"/>
    <property type="evidence" value="ECO:0007669"/>
    <property type="project" value="TreeGrafter"/>
</dbReference>
<evidence type="ECO:0000313" key="4">
    <source>
        <dbReference type="Proteomes" id="UP001296104"/>
    </source>
</evidence>
<comment type="function">
    <text evidence="1">Component of the mitochondrial ribosome (mitoribosome), a dedicated translation machinery responsible for the synthesis of mitochondrial genome-encoded proteins, including at least some of the essential transmembrane subunits of the mitochondrial respiratory chain. The mitoribosomes are attached to the mitochondrial inner membrane and translation products are cotranslationally integrated into the membrane.</text>
</comment>
<dbReference type="InterPro" id="IPR036324">
    <property type="entry name" value="Mn/Fe_SOD_N_sf"/>
</dbReference>
<dbReference type="SUPFAM" id="SSF54719">
    <property type="entry name" value="Fe,Mn superoxide dismutase (SOD), C-terminal domain"/>
    <property type="match status" value="1"/>
</dbReference>
<protein>
    <submittedName>
        <fullName evidence="3">Related to RSM26-mitochondrial ribosomal, small subunit</fullName>
    </submittedName>
</protein>
<reference evidence="3" key="1">
    <citation type="submission" date="2023-11" db="EMBL/GenBank/DDBJ databases">
        <authorList>
            <person name="Alioto T."/>
            <person name="Alioto T."/>
            <person name="Gomez Garrido J."/>
        </authorList>
    </citation>
    <scope>NUCLEOTIDE SEQUENCE</scope>
</reference>
<dbReference type="AlphaFoldDB" id="A0AAI8YT52"/>
<feature type="domain" description="Manganese/iron superoxide dismutase C-terminal" evidence="2">
    <location>
        <begin position="263"/>
        <end position="303"/>
    </location>
</feature>
<feature type="domain" description="Manganese/iron superoxide dismutase C-terminal" evidence="2">
    <location>
        <begin position="137"/>
        <end position="180"/>
    </location>
</feature>
<comment type="caution">
    <text evidence="3">The sequence shown here is derived from an EMBL/GenBank/DDBJ whole genome shotgun (WGS) entry which is preliminary data.</text>
</comment>
<dbReference type="InterPro" id="IPR036314">
    <property type="entry name" value="SOD_C_sf"/>
</dbReference>
<organism evidence="3 4">
    <name type="scientific">Lecanosticta acicola</name>
    <dbReference type="NCBI Taxonomy" id="111012"/>
    <lineage>
        <taxon>Eukaryota</taxon>
        <taxon>Fungi</taxon>
        <taxon>Dikarya</taxon>
        <taxon>Ascomycota</taxon>
        <taxon>Pezizomycotina</taxon>
        <taxon>Dothideomycetes</taxon>
        <taxon>Dothideomycetidae</taxon>
        <taxon>Mycosphaerellales</taxon>
        <taxon>Mycosphaerellaceae</taxon>
        <taxon>Lecanosticta</taxon>
    </lineage>
</organism>
<dbReference type="Gene3D" id="3.55.40.20">
    <property type="entry name" value="Iron/manganese superoxide dismutase, C-terminal domain"/>
    <property type="match status" value="1"/>
</dbReference>
<dbReference type="GO" id="GO:0046872">
    <property type="term" value="F:metal ion binding"/>
    <property type="evidence" value="ECO:0007669"/>
    <property type="project" value="InterPro"/>
</dbReference>
<evidence type="ECO:0000256" key="1">
    <source>
        <dbReference type="ARBA" id="ARBA00037226"/>
    </source>
</evidence>
<proteinExistence type="predicted"/>
<dbReference type="PANTHER" id="PTHR43595:SF2">
    <property type="entry name" value="SMALL RIBOSOMAL SUBUNIT PROTEIN MS42"/>
    <property type="match status" value="1"/>
</dbReference>
<dbReference type="Proteomes" id="UP001296104">
    <property type="component" value="Unassembled WGS sequence"/>
</dbReference>
<evidence type="ECO:0000259" key="2">
    <source>
        <dbReference type="Pfam" id="PF02777"/>
    </source>
</evidence>
<dbReference type="EMBL" id="CAVMBE010000006">
    <property type="protein sequence ID" value="CAK3841998.1"/>
    <property type="molecule type" value="Genomic_DNA"/>
</dbReference>
<dbReference type="InterPro" id="IPR019832">
    <property type="entry name" value="Mn/Fe_SOD_C"/>
</dbReference>
<evidence type="ECO:0000313" key="3">
    <source>
        <dbReference type="EMBL" id="CAK3841998.1"/>
    </source>
</evidence>
<name>A0AAI8YT52_9PEZI</name>